<evidence type="ECO:0000259" key="1">
    <source>
        <dbReference type="Pfam" id="PF09643"/>
    </source>
</evidence>
<reference evidence="2" key="1">
    <citation type="journal article" date="2021" name="Proc. Natl. Acad. Sci. U.S.A.">
        <title>A Catalog of Tens of Thousands of Viruses from Human Metagenomes Reveals Hidden Associations with Chronic Diseases.</title>
        <authorList>
            <person name="Tisza M.J."/>
            <person name="Buck C.B."/>
        </authorList>
    </citation>
    <scope>NUCLEOTIDE SEQUENCE</scope>
    <source>
        <strain evidence="2">CtGns7</strain>
    </source>
</reference>
<sequence>MREILFRGKPVHKEDYTLYEKLYKSDVFKDGFAYGSLVVIKDKYYICIGVAGVSINSLINNTTATLVEVIPETVGQFTGLTDKNGKKIFEGDIVKTQPFSDKPYSSKAKYKKHIGVVEYRIRHFKNHFYGQDYEARWTVTIIDYGKFTCYNWNEFFKCEIIGNIHDNPELLEVKE</sequence>
<protein>
    <submittedName>
        <fullName evidence="2">YopX protein</fullName>
    </submittedName>
</protein>
<dbReference type="NCBIfam" id="TIGR01671">
    <property type="entry name" value="phage_TIGR01671"/>
    <property type="match status" value="1"/>
</dbReference>
<dbReference type="Gene3D" id="2.30.30.290">
    <property type="entry name" value="YopX-like domains"/>
    <property type="match status" value="1"/>
</dbReference>
<accession>A0A8S5S9G9</accession>
<name>A0A8S5S9G9_9VIRU</name>
<dbReference type="InterPro" id="IPR019096">
    <property type="entry name" value="YopX_protein"/>
</dbReference>
<dbReference type="InterPro" id="IPR010024">
    <property type="entry name" value="CHP16711"/>
</dbReference>
<dbReference type="EMBL" id="BK032555">
    <property type="protein sequence ID" value="DAF47370.1"/>
    <property type="molecule type" value="Genomic_DNA"/>
</dbReference>
<dbReference type="Pfam" id="PF09643">
    <property type="entry name" value="YopX"/>
    <property type="match status" value="1"/>
</dbReference>
<proteinExistence type="predicted"/>
<dbReference type="SUPFAM" id="SSF159006">
    <property type="entry name" value="YopX-like"/>
    <property type="match status" value="1"/>
</dbReference>
<evidence type="ECO:0000313" key="2">
    <source>
        <dbReference type="EMBL" id="DAF47370.1"/>
    </source>
</evidence>
<feature type="domain" description="YopX protein" evidence="1">
    <location>
        <begin position="68"/>
        <end position="172"/>
    </location>
</feature>
<dbReference type="InterPro" id="IPR023385">
    <property type="entry name" value="YopX-like_C"/>
</dbReference>
<organism evidence="2">
    <name type="scientific">Phage sp. ctGns7</name>
    <dbReference type="NCBI Taxonomy" id="2828003"/>
    <lineage>
        <taxon>Viruses</taxon>
    </lineage>
</organism>